<feature type="transmembrane region" description="Helical" evidence="2">
    <location>
        <begin position="35"/>
        <end position="61"/>
    </location>
</feature>
<sequence length="67" mass="6981">MSVHAHHPGLVPPSAAQEPPATERPVEKQAAEDHAWLLGLGVLAAVVLVFTAMVVLTMLAGGDGYVR</sequence>
<keyword evidence="2" id="KW-1133">Transmembrane helix</keyword>
<protein>
    <submittedName>
        <fullName evidence="3">Uncharacterized protein</fullName>
    </submittedName>
</protein>
<evidence type="ECO:0000256" key="2">
    <source>
        <dbReference type="SAM" id="Phobius"/>
    </source>
</evidence>
<keyword evidence="4" id="KW-1185">Reference proteome</keyword>
<comment type="caution">
    <text evidence="3">The sequence shown here is derived from an EMBL/GenBank/DDBJ whole genome shotgun (WGS) entry which is preliminary data.</text>
</comment>
<feature type="region of interest" description="Disordered" evidence="1">
    <location>
        <begin position="1"/>
        <end position="28"/>
    </location>
</feature>
<evidence type="ECO:0000313" key="4">
    <source>
        <dbReference type="Proteomes" id="UP001233673"/>
    </source>
</evidence>
<keyword evidence="2" id="KW-0812">Transmembrane</keyword>
<name>A0ABT9IGV6_9ACTN</name>
<dbReference type="RefSeq" id="WP_306001349.1">
    <property type="nucleotide sequence ID" value="NZ_JASNFN010000031.1"/>
</dbReference>
<accession>A0ABT9IGV6</accession>
<reference evidence="4" key="1">
    <citation type="submission" date="2023-05" db="EMBL/GenBank/DDBJ databases">
        <title>Draft genome of Pseudofrankia sp. BMG5.37.</title>
        <authorList>
            <person name="Gtari M."/>
            <person name="Ghodhbane F."/>
            <person name="Sbissi I."/>
        </authorList>
    </citation>
    <scope>NUCLEOTIDE SEQUENCE [LARGE SCALE GENOMIC DNA]</scope>
    <source>
        <strain evidence="4">BMG 814</strain>
    </source>
</reference>
<gene>
    <name evidence="3" type="ORF">QOZ88_19395</name>
</gene>
<dbReference type="EMBL" id="JASNFN010000031">
    <property type="protein sequence ID" value="MDP5184804.1"/>
    <property type="molecule type" value="Genomic_DNA"/>
</dbReference>
<keyword evidence="2" id="KW-0472">Membrane</keyword>
<organism evidence="3 4">
    <name type="scientific">Blastococcus carthaginiensis</name>
    <dbReference type="NCBI Taxonomy" id="3050034"/>
    <lineage>
        <taxon>Bacteria</taxon>
        <taxon>Bacillati</taxon>
        <taxon>Actinomycetota</taxon>
        <taxon>Actinomycetes</taxon>
        <taxon>Geodermatophilales</taxon>
        <taxon>Geodermatophilaceae</taxon>
        <taxon>Blastococcus</taxon>
    </lineage>
</organism>
<evidence type="ECO:0000313" key="3">
    <source>
        <dbReference type="EMBL" id="MDP5184804.1"/>
    </source>
</evidence>
<proteinExistence type="predicted"/>
<evidence type="ECO:0000256" key="1">
    <source>
        <dbReference type="SAM" id="MobiDB-lite"/>
    </source>
</evidence>
<dbReference type="Proteomes" id="UP001233673">
    <property type="component" value="Unassembled WGS sequence"/>
</dbReference>